<keyword evidence="3" id="KW-0067">ATP-binding</keyword>
<dbReference type="EMBL" id="JBHSBL010000024">
    <property type="protein sequence ID" value="MFC4070280.1"/>
    <property type="molecule type" value="Genomic_DNA"/>
</dbReference>
<keyword evidence="1" id="KW-0418">Kinase</keyword>
<dbReference type="GO" id="GO:0005524">
    <property type="term" value="F:ATP binding"/>
    <property type="evidence" value="ECO:0007669"/>
    <property type="project" value="UniProtKB-KW"/>
</dbReference>
<organism evidence="3 4">
    <name type="scientific">Actinoplanes subglobosus</name>
    <dbReference type="NCBI Taxonomy" id="1547892"/>
    <lineage>
        <taxon>Bacteria</taxon>
        <taxon>Bacillati</taxon>
        <taxon>Actinomycetota</taxon>
        <taxon>Actinomycetes</taxon>
        <taxon>Micromonosporales</taxon>
        <taxon>Micromonosporaceae</taxon>
        <taxon>Actinoplanes</taxon>
    </lineage>
</organism>
<evidence type="ECO:0000313" key="3">
    <source>
        <dbReference type="EMBL" id="MFC4070280.1"/>
    </source>
</evidence>
<keyword evidence="1" id="KW-0808">Transferase</keyword>
<proteinExistence type="predicted"/>
<dbReference type="CDD" id="cd07043">
    <property type="entry name" value="STAS_anti-anti-sigma_factors"/>
    <property type="match status" value="1"/>
</dbReference>
<name>A0ABV8J2D8_9ACTN</name>
<dbReference type="InterPro" id="IPR002645">
    <property type="entry name" value="STAS_dom"/>
</dbReference>
<gene>
    <name evidence="3" type="ORF">ACFO0C_35570</name>
</gene>
<keyword evidence="4" id="KW-1185">Reference proteome</keyword>
<dbReference type="InterPro" id="IPR058548">
    <property type="entry name" value="MlaB-like_STAS"/>
</dbReference>
<dbReference type="InterPro" id="IPR036513">
    <property type="entry name" value="STAS_dom_sf"/>
</dbReference>
<dbReference type="PANTHER" id="PTHR35526:SF3">
    <property type="entry name" value="ANTI-SIGMA-F FACTOR RSBW"/>
    <property type="match status" value="1"/>
</dbReference>
<dbReference type="RefSeq" id="WP_378071165.1">
    <property type="nucleotide sequence ID" value="NZ_JBHSBL010000024.1"/>
</dbReference>
<keyword evidence="3" id="KW-0547">Nucleotide-binding</keyword>
<dbReference type="PROSITE" id="PS50801">
    <property type="entry name" value="STAS"/>
    <property type="match status" value="1"/>
</dbReference>
<accession>A0ABV8J2D8</accession>
<reference evidence="4" key="1">
    <citation type="journal article" date="2019" name="Int. J. Syst. Evol. Microbiol.">
        <title>The Global Catalogue of Microorganisms (GCM) 10K type strain sequencing project: providing services to taxonomists for standard genome sequencing and annotation.</title>
        <authorList>
            <consortium name="The Broad Institute Genomics Platform"/>
            <consortium name="The Broad Institute Genome Sequencing Center for Infectious Disease"/>
            <person name="Wu L."/>
            <person name="Ma J."/>
        </authorList>
    </citation>
    <scope>NUCLEOTIDE SEQUENCE [LARGE SCALE GENOMIC DNA]</scope>
    <source>
        <strain evidence="4">TBRC 5832</strain>
    </source>
</reference>
<dbReference type="InterPro" id="IPR003594">
    <property type="entry name" value="HATPase_dom"/>
</dbReference>
<feature type="domain" description="STAS" evidence="2">
    <location>
        <begin position="12"/>
        <end position="97"/>
    </location>
</feature>
<dbReference type="SUPFAM" id="SSF55874">
    <property type="entry name" value="ATPase domain of HSP90 chaperone/DNA topoisomerase II/histidine kinase"/>
    <property type="match status" value="1"/>
</dbReference>
<sequence length="254" mass="27260">MGGPVRVETGDDGTVRVVLPGTVFLARHEEVVPQVERALKAETSTRVEIDLHEVTSLDSSGVALLILLRRLTVRSRADLRVRGARPEILQHLHMVGVSALLGLPPADGGDGTATTTPPGPGTTAVEVLHEPFDLQRIKAIRDRLASYATSCGLSGFDQYKLLLAATEIMANVIVHGGGHGDIHVARCGDRLRIRVTDQGPGIPRRRVVRPRPRPGRIGSSGLWLARKVCERVDIETGPGGTTVLLTYALSAHDE</sequence>
<dbReference type="Proteomes" id="UP001595867">
    <property type="component" value="Unassembled WGS sequence"/>
</dbReference>
<evidence type="ECO:0000259" key="2">
    <source>
        <dbReference type="PROSITE" id="PS50801"/>
    </source>
</evidence>
<dbReference type="CDD" id="cd16936">
    <property type="entry name" value="HATPase_RsbW-like"/>
    <property type="match status" value="1"/>
</dbReference>
<dbReference type="Pfam" id="PF13466">
    <property type="entry name" value="STAS_2"/>
    <property type="match status" value="1"/>
</dbReference>
<evidence type="ECO:0000256" key="1">
    <source>
        <dbReference type="ARBA" id="ARBA00022527"/>
    </source>
</evidence>
<evidence type="ECO:0000313" key="4">
    <source>
        <dbReference type="Proteomes" id="UP001595867"/>
    </source>
</evidence>
<dbReference type="InterPro" id="IPR036890">
    <property type="entry name" value="HATPase_C_sf"/>
</dbReference>
<dbReference type="InterPro" id="IPR050267">
    <property type="entry name" value="Anti-sigma-factor_SerPK"/>
</dbReference>
<keyword evidence="1" id="KW-0723">Serine/threonine-protein kinase</keyword>
<comment type="caution">
    <text evidence="3">The sequence shown here is derived from an EMBL/GenBank/DDBJ whole genome shotgun (WGS) entry which is preliminary data.</text>
</comment>
<dbReference type="Gene3D" id="3.30.565.10">
    <property type="entry name" value="Histidine kinase-like ATPase, C-terminal domain"/>
    <property type="match status" value="1"/>
</dbReference>
<dbReference type="Pfam" id="PF13581">
    <property type="entry name" value="HATPase_c_2"/>
    <property type="match status" value="1"/>
</dbReference>
<dbReference type="SUPFAM" id="SSF52091">
    <property type="entry name" value="SpoIIaa-like"/>
    <property type="match status" value="1"/>
</dbReference>
<dbReference type="PANTHER" id="PTHR35526">
    <property type="entry name" value="ANTI-SIGMA-F FACTOR RSBW-RELATED"/>
    <property type="match status" value="1"/>
</dbReference>
<protein>
    <submittedName>
        <fullName evidence="3">ATP-binding protein</fullName>
    </submittedName>
</protein>
<dbReference type="Gene3D" id="3.30.750.24">
    <property type="entry name" value="STAS domain"/>
    <property type="match status" value="1"/>
</dbReference>